<evidence type="ECO:0000256" key="1">
    <source>
        <dbReference type="SAM" id="MobiDB-lite"/>
    </source>
</evidence>
<proteinExistence type="predicted"/>
<reference evidence="4" key="1">
    <citation type="submission" date="2016-04" db="UniProtKB">
        <authorList>
            <consortium name="WormBaseParasite"/>
        </authorList>
    </citation>
    <scope>IDENTIFICATION</scope>
</reference>
<accession>A0A158QK70</accession>
<evidence type="ECO:0000313" key="2">
    <source>
        <dbReference type="EMBL" id="VDO22282.1"/>
    </source>
</evidence>
<dbReference type="WBParaSite" id="HPLM_0000405901-mRNA-1">
    <property type="protein sequence ID" value="HPLM_0000405901-mRNA-1"/>
    <property type="gene ID" value="HPLM_0000405901"/>
</dbReference>
<dbReference type="Proteomes" id="UP000268014">
    <property type="component" value="Unassembled WGS sequence"/>
</dbReference>
<name>A0A158QK70_HAEPC</name>
<reference evidence="2 3" key="2">
    <citation type="submission" date="2018-11" db="EMBL/GenBank/DDBJ databases">
        <authorList>
            <consortium name="Pathogen Informatics"/>
        </authorList>
    </citation>
    <scope>NUCLEOTIDE SEQUENCE [LARGE SCALE GENOMIC DNA]</scope>
    <source>
        <strain evidence="2 3">MHpl1</strain>
    </source>
</reference>
<dbReference type="EMBL" id="UZAF01016168">
    <property type="protein sequence ID" value="VDO22282.1"/>
    <property type="molecule type" value="Genomic_DNA"/>
</dbReference>
<evidence type="ECO:0000313" key="4">
    <source>
        <dbReference type="WBParaSite" id="HPLM_0000405901-mRNA-1"/>
    </source>
</evidence>
<protein>
    <submittedName>
        <fullName evidence="4">Lipoprotein</fullName>
    </submittedName>
</protein>
<organism evidence="4">
    <name type="scientific">Haemonchus placei</name>
    <name type="common">Barber's pole worm</name>
    <dbReference type="NCBI Taxonomy" id="6290"/>
    <lineage>
        <taxon>Eukaryota</taxon>
        <taxon>Metazoa</taxon>
        <taxon>Ecdysozoa</taxon>
        <taxon>Nematoda</taxon>
        <taxon>Chromadorea</taxon>
        <taxon>Rhabditida</taxon>
        <taxon>Rhabditina</taxon>
        <taxon>Rhabditomorpha</taxon>
        <taxon>Strongyloidea</taxon>
        <taxon>Trichostrongylidae</taxon>
        <taxon>Haemonchus</taxon>
    </lineage>
</organism>
<feature type="region of interest" description="Disordered" evidence="1">
    <location>
        <begin position="41"/>
        <end position="66"/>
    </location>
</feature>
<gene>
    <name evidence="2" type="ORF">HPLM_LOCUS4051</name>
</gene>
<feature type="compositionally biased region" description="Low complexity" evidence="1">
    <location>
        <begin position="43"/>
        <end position="66"/>
    </location>
</feature>
<sequence length="96" mass="10308">MPSARATDAGAKWGWVMILAENLPLMPNYITREIKLLSDAGKSTTSTLPQQSTSTAAPTTTTPLPMTSYALTNDKTVVDGKLLLQRSVALSSEVQR</sequence>
<keyword evidence="3" id="KW-1185">Reference proteome</keyword>
<evidence type="ECO:0000313" key="3">
    <source>
        <dbReference type="Proteomes" id="UP000268014"/>
    </source>
</evidence>
<dbReference type="AlphaFoldDB" id="A0A158QK70"/>